<keyword evidence="4" id="KW-1185">Reference proteome</keyword>
<dbReference type="PANTHER" id="PTHR23004">
    <property type="entry name" value="DOUBLECORTIN DOMAIN CONTAINING 2"/>
    <property type="match status" value="1"/>
</dbReference>
<reference evidence="3" key="2">
    <citation type="submission" date="2025-08" db="UniProtKB">
        <authorList>
            <consortium name="Ensembl"/>
        </authorList>
    </citation>
    <scope>IDENTIFICATION</scope>
</reference>
<evidence type="ECO:0000259" key="2">
    <source>
        <dbReference type="PROSITE" id="PS50309"/>
    </source>
</evidence>
<protein>
    <recommendedName>
        <fullName evidence="2">Doublecortin domain-containing protein</fullName>
    </recommendedName>
</protein>
<sequence length="336" mass="37978">MSRTSGRRDAPPSKTIIVYRNGDAFYPGRKIVVNPRQVSTFDIFLTSLTKGLDAPFGAVRKLYTPFHGHKVQHLDELQHGSVYVAAGSEQFKQLDYCEITAKKPQQKKTEQIRPVVHSRIVVSARWSRTADESCTINVFMNGDVLVPPVRIRIPKYTLRSWENVLAMVTEKVRLRTGAVHRLYTLGGRPVCGPAELENNQHYVAVGAEKFKALQYDQCVPRDLIRENNMTEGYETFDASEFLGLYLHKSKVCLAVFCFPFCLCKGSVFNAQNKRSEMAGAVEVQEDRQLKVDLPIDQASFHDSEALGLQRSLSTCSRKDVSAFIIINSSLLLYYYV</sequence>
<dbReference type="Pfam" id="PF03607">
    <property type="entry name" value="DCX"/>
    <property type="match status" value="2"/>
</dbReference>
<feature type="domain" description="Doublecortin" evidence="2">
    <location>
        <begin position="14"/>
        <end position="97"/>
    </location>
</feature>
<dbReference type="GO" id="GO:0005815">
    <property type="term" value="C:microtubule organizing center"/>
    <property type="evidence" value="ECO:0007669"/>
    <property type="project" value="TreeGrafter"/>
</dbReference>
<dbReference type="GeneTree" id="ENSGT00940000164359"/>
<dbReference type="InterPro" id="IPR003533">
    <property type="entry name" value="Doublecortin_dom"/>
</dbReference>
<dbReference type="GO" id="GO:0035556">
    <property type="term" value="P:intracellular signal transduction"/>
    <property type="evidence" value="ECO:0007669"/>
    <property type="project" value="InterPro"/>
</dbReference>
<dbReference type="GO" id="GO:0005874">
    <property type="term" value="C:microtubule"/>
    <property type="evidence" value="ECO:0007669"/>
    <property type="project" value="TreeGrafter"/>
</dbReference>
<name>A0A3Q1IMC1_ANATE</name>
<dbReference type="Proteomes" id="UP000265040">
    <property type="component" value="Chromosome 22"/>
</dbReference>
<keyword evidence="1" id="KW-0677">Repeat</keyword>
<dbReference type="SMART" id="SM00537">
    <property type="entry name" value="DCX"/>
    <property type="match status" value="2"/>
</dbReference>
<reference evidence="3" key="1">
    <citation type="submission" date="2021-04" db="EMBL/GenBank/DDBJ databases">
        <authorList>
            <consortium name="Wellcome Sanger Institute Data Sharing"/>
        </authorList>
    </citation>
    <scope>NUCLEOTIDE SEQUENCE [LARGE SCALE GENOMIC DNA]</scope>
</reference>
<dbReference type="FunFam" id="3.10.20.230:FF:000004">
    <property type="entry name" value="Doublecortin domain containing 2"/>
    <property type="match status" value="1"/>
</dbReference>
<evidence type="ECO:0000313" key="4">
    <source>
        <dbReference type="Proteomes" id="UP000265040"/>
    </source>
</evidence>
<dbReference type="CDD" id="cd17071">
    <property type="entry name" value="DCX1_DCDC2_like"/>
    <property type="match status" value="1"/>
</dbReference>
<dbReference type="Ensembl" id="ENSATET00000020748.3">
    <property type="protein sequence ID" value="ENSATEP00000020394.2"/>
    <property type="gene ID" value="ENSATEG00000014222.3"/>
</dbReference>
<dbReference type="Gene3D" id="3.10.20.230">
    <property type="entry name" value="Doublecortin domain"/>
    <property type="match status" value="2"/>
</dbReference>
<evidence type="ECO:0000256" key="1">
    <source>
        <dbReference type="ARBA" id="ARBA00022737"/>
    </source>
</evidence>
<feature type="domain" description="Doublecortin" evidence="2">
    <location>
        <begin position="134"/>
        <end position="216"/>
    </location>
</feature>
<dbReference type="InterPro" id="IPR036572">
    <property type="entry name" value="Doublecortin_dom_sf"/>
</dbReference>
<reference evidence="3" key="3">
    <citation type="submission" date="2025-09" db="UniProtKB">
        <authorList>
            <consortium name="Ensembl"/>
        </authorList>
    </citation>
    <scope>IDENTIFICATION</scope>
</reference>
<evidence type="ECO:0000313" key="3">
    <source>
        <dbReference type="Ensembl" id="ENSATEP00000020394.2"/>
    </source>
</evidence>
<accession>A0A3Q1IMC1</accession>
<dbReference type="PANTHER" id="PTHR23004:SF9">
    <property type="entry name" value="DOUBLECORTIN DOMAIN-CONTAINING PROTEIN 2C"/>
    <property type="match status" value="1"/>
</dbReference>
<dbReference type="PROSITE" id="PS50309">
    <property type="entry name" value="DC"/>
    <property type="match status" value="2"/>
</dbReference>
<proteinExistence type="predicted"/>
<dbReference type="STRING" id="64144.ENSATEP00000020394"/>
<dbReference type="SUPFAM" id="SSF89837">
    <property type="entry name" value="Doublecortin (DC)"/>
    <property type="match status" value="2"/>
</dbReference>
<organism evidence="3 4">
    <name type="scientific">Anabas testudineus</name>
    <name type="common">Climbing perch</name>
    <name type="synonym">Anthias testudineus</name>
    <dbReference type="NCBI Taxonomy" id="64144"/>
    <lineage>
        <taxon>Eukaryota</taxon>
        <taxon>Metazoa</taxon>
        <taxon>Chordata</taxon>
        <taxon>Craniata</taxon>
        <taxon>Vertebrata</taxon>
        <taxon>Euteleostomi</taxon>
        <taxon>Actinopterygii</taxon>
        <taxon>Neopterygii</taxon>
        <taxon>Teleostei</taxon>
        <taxon>Neoteleostei</taxon>
        <taxon>Acanthomorphata</taxon>
        <taxon>Anabantaria</taxon>
        <taxon>Anabantiformes</taxon>
        <taxon>Anabantoidei</taxon>
        <taxon>Anabantidae</taxon>
        <taxon>Anabas</taxon>
    </lineage>
</organism>
<dbReference type="AlphaFoldDB" id="A0A3Q1IMC1"/>